<keyword evidence="2" id="KW-0677">Repeat</keyword>
<keyword evidence="9" id="KW-1185">Reference proteome</keyword>
<dbReference type="OrthoDB" id="185373at2759"/>
<dbReference type="AlphaFoldDB" id="A0A0C3QKV1"/>
<reference evidence="8 9" key="1">
    <citation type="submission" date="2014-04" db="EMBL/GenBank/DDBJ databases">
        <authorList>
            <consortium name="DOE Joint Genome Institute"/>
            <person name="Kuo A."/>
            <person name="Girlanda M."/>
            <person name="Perotto S."/>
            <person name="Kohler A."/>
            <person name="Nagy L.G."/>
            <person name="Floudas D."/>
            <person name="Copeland A."/>
            <person name="Barry K.W."/>
            <person name="Cichocki N."/>
            <person name="Veneault-Fourrey C."/>
            <person name="LaButti K."/>
            <person name="Lindquist E.A."/>
            <person name="Lipzen A."/>
            <person name="Lundell T."/>
            <person name="Morin E."/>
            <person name="Murat C."/>
            <person name="Sun H."/>
            <person name="Tunlid A."/>
            <person name="Henrissat B."/>
            <person name="Grigoriev I.V."/>
            <person name="Hibbett D.S."/>
            <person name="Martin F."/>
            <person name="Nordberg H.P."/>
            <person name="Cantor M.N."/>
            <person name="Hua S.X."/>
        </authorList>
    </citation>
    <scope>NUCLEOTIDE SEQUENCE [LARGE SCALE GENOMIC DNA]</scope>
    <source>
        <strain evidence="8 9">MUT 4182</strain>
    </source>
</reference>
<dbReference type="InterPro" id="IPR011990">
    <property type="entry name" value="TPR-like_helical_dom_sf"/>
</dbReference>
<dbReference type="PROSITE" id="PS51375">
    <property type="entry name" value="PPR"/>
    <property type="match status" value="1"/>
</dbReference>
<protein>
    <recommendedName>
        <fullName evidence="7">Pentatricopeptide repeat-containing protein-mitochondrial domain-containing protein</fullName>
    </recommendedName>
</protein>
<dbReference type="STRING" id="1051891.A0A0C3QKV1"/>
<name>A0A0C3QKV1_9AGAM</name>
<feature type="compositionally biased region" description="Polar residues" evidence="6">
    <location>
        <begin position="30"/>
        <end position="44"/>
    </location>
</feature>
<evidence type="ECO:0000256" key="2">
    <source>
        <dbReference type="ARBA" id="ARBA00022737"/>
    </source>
</evidence>
<comment type="subunit">
    <text evidence="4">Binds to mitochondrial small subunit 15S rRNA.</text>
</comment>
<dbReference type="EMBL" id="KN822999">
    <property type="protein sequence ID" value="KIO28081.1"/>
    <property type="molecule type" value="Genomic_DNA"/>
</dbReference>
<evidence type="ECO:0000256" key="5">
    <source>
        <dbReference type="PROSITE-ProRule" id="PRU00708"/>
    </source>
</evidence>
<reference evidence="9" key="2">
    <citation type="submission" date="2015-01" db="EMBL/GenBank/DDBJ databases">
        <title>Evolutionary Origins and Diversification of the Mycorrhizal Mutualists.</title>
        <authorList>
            <consortium name="DOE Joint Genome Institute"/>
            <consortium name="Mycorrhizal Genomics Consortium"/>
            <person name="Kohler A."/>
            <person name="Kuo A."/>
            <person name="Nagy L.G."/>
            <person name="Floudas D."/>
            <person name="Copeland A."/>
            <person name="Barry K.W."/>
            <person name="Cichocki N."/>
            <person name="Veneault-Fourrey C."/>
            <person name="LaButti K."/>
            <person name="Lindquist E.A."/>
            <person name="Lipzen A."/>
            <person name="Lundell T."/>
            <person name="Morin E."/>
            <person name="Murat C."/>
            <person name="Riley R."/>
            <person name="Ohm R."/>
            <person name="Sun H."/>
            <person name="Tunlid A."/>
            <person name="Henrissat B."/>
            <person name="Grigoriev I.V."/>
            <person name="Hibbett D.S."/>
            <person name="Martin F."/>
        </authorList>
    </citation>
    <scope>NUCLEOTIDE SEQUENCE [LARGE SCALE GENOMIC DNA]</scope>
    <source>
        <strain evidence="9">MUT 4182</strain>
    </source>
</reference>
<gene>
    <name evidence="8" type="ORF">M407DRAFT_22711</name>
</gene>
<comment type="function">
    <text evidence="3">Regulates mitochondrial small subunit maturation by controlling 15S rRNA 5'-end processing. Localizes to the 5' precursor of the 15S rRNA in a position that is subsequently occupied by mS47 in the mature yeast mtSSU. Uses structure and sequence-specific RNA recognition, binding to a single-stranded region of the precursor and specifically recognizing bases -6 to -1. The exchange of Ccm1 for mS47 is coupled to the irreversible removal of precursor rRNA that is accompanied by conformational changes of the mitoribosomal proteins uS5m and mS26. These conformational changes signal completion of 5'-end rRNA processing through protection of the mature 5'-end of the 15S rRNA and stabilization of mS47. The removal of the 5' precursor together with the dissociation of Ccm1 may be catalyzed by the 5'-3' exoribonuclease Pet127. Involved in the specific removal of group I introns in mitochondrial encoded transcripts.</text>
</comment>
<proteinExistence type="inferred from homology"/>
<dbReference type="Pfam" id="PF01535">
    <property type="entry name" value="PPR"/>
    <property type="match status" value="1"/>
</dbReference>
<feature type="repeat" description="PPR" evidence="5">
    <location>
        <begin position="77"/>
        <end position="111"/>
    </location>
</feature>
<dbReference type="PANTHER" id="PTHR47447">
    <property type="entry name" value="OS03G0856100 PROTEIN"/>
    <property type="match status" value="1"/>
</dbReference>
<feature type="region of interest" description="Disordered" evidence="6">
    <location>
        <begin position="22"/>
        <end position="52"/>
    </location>
</feature>
<feature type="compositionally biased region" description="Low complexity" evidence="6">
    <location>
        <begin position="521"/>
        <end position="532"/>
    </location>
</feature>
<evidence type="ECO:0000256" key="6">
    <source>
        <dbReference type="SAM" id="MobiDB-lite"/>
    </source>
</evidence>
<dbReference type="InterPro" id="IPR057027">
    <property type="entry name" value="TPR_mt"/>
</dbReference>
<evidence type="ECO:0000313" key="8">
    <source>
        <dbReference type="EMBL" id="KIO28081.1"/>
    </source>
</evidence>
<dbReference type="Gene3D" id="1.25.40.10">
    <property type="entry name" value="Tetratricopeptide repeat domain"/>
    <property type="match status" value="4"/>
</dbReference>
<evidence type="ECO:0000256" key="4">
    <source>
        <dbReference type="ARBA" id="ARBA00044511"/>
    </source>
</evidence>
<evidence type="ECO:0000313" key="9">
    <source>
        <dbReference type="Proteomes" id="UP000054248"/>
    </source>
</evidence>
<comment type="similarity">
    <text evidence="1">Belongs to the CCM1 family.</text>
</comment>
<feature type="region of interest" description="Disordered" evidence="6">
    <location>
        <begin position="517"/>
        <end position="556"/>
    </location>
</feature>
<dbReference type="PANTHER" id="PTHR47447:SF17">
    <property type="entry name" value="OS12G0638900 PROTEIN"/>
    <property type="match status" value="1"/>
</dbReference>
<dbReference type="HOGENOM" id="CLU_008514_2_0_1"/>
<sequence>MFSPARLPKAVASRSLLSARSSTPLRALSTQPLQSTPNQAQTNGRPRAQNLRDPKTFSTTFYLARKMKARKGNLPLVPHRYHSLMNALASNELFEEAMALIDDMVACGVAPDIGIYNYALKACANNPKRFRELLERMHNENVQWDAVTYSRVIHHRLQDGELELALQDFHAMLEAGHSIPIHIAERIAISAAKGDHPRLALDLIQVFEAGSGDALPHASWVQTLSKSVELYYDEGIRTCLERVQKDGISIDEGLTTELLLYSARVADLNLAESMLQHLKELKVKPEEQHLAPLLEIYVKNDDIAGAFAIVERMVDSGIDLTNTSAQCLADGLTAKQDQAALRKVYDALEEFKRSGKVIPIALINAALRGTTWCADKVDWWTNLYNDLGSFNTSPNMRTFDNLLQLCLVTKDEVLSQRIYDDIMARSAANASSDIRLRPGASTYRYLSLIAVQQREYEAAFHWLEETKAAGFIPHPGFYTSLVRRCAWRNDDRWKPALEEMKAQGYGTVTVEKFLRSRGLLPGSDGDVPSGGPRQSSERRDRPAPRRSQKAARDADV</sequence>
<feature type="domain" description="Pentatricopeptide repeat-containing protein-mitochondrial" evidence="7">
    <location>
        <begin position="252"/>
        <end position="370"/>
    </location>
</feature>
<dbReference type="InterPro" id="IPR002885">
    <property type="entry name" value="PPR_rpt"/>
</dbReference>
<evidence type="ECO:0000256" key="3">
    <source>
        <dbReference type="ARBA" id="ARBA00044493"/>
    </source>
</evidence>
<dbReference type="Pfam" id="PF23276">
    <property type="entry name" value="TPR_24"/>
    <property type="match status" value="1"/>
</dbReference>
<dbReference type="NCBIfam" id="TIGR00756">
    <property type="entry name" value="PPR"/>
    <property type="match status" value="1"/>
</dbReference>
<dbReference type="Proteomes" id="UP000054248">
    <property type="component" value="Unassembled WGS sequence"/>
</dbReference>
<evidence type="ECO:0000256" key="1">
    <source>
        <dbReference type="ARBA" id="ARBA00006192"/>
    </source>
</evidence>
<accession>A0A0C3QKV1</accession>
<organism evidence="8 9">
    <name type="scientific">Tulasnella calospora MUT 4182</name>
    <dbReference type="NCBI Taxonomy" id="1051891"/>
    <lineage>
        <taxon>Eukaryota</taxon>
        <taxon>Fungi</taxon>
        <taxon>Dikarya</taxon>
        <taxon>Basidiomycota</taxon>
        <taxon>Agaricomycotina</taxon>
        <taxon>Agaricomycetes</taxon>
        <taxon>Cantharellales</taxon>
        <taxon>Tulasnellaceae</taxon>
        <taxon>Tulasnella</taxon>
    </lineage>
</organism>
<evidence type="ECO:0000259" key="7">
    <source>
        <dbReference type="Pfam" id="PF23276"/>
    </source>
</evidence>